<reference evidence="2 3" key="2">
    <citation type="journal article" date="2019" name="G3 (Bethesda)">
        <title>Hybrid Assembly of the Genome of the Entomopathogenic Nematode Steinernema carpocapsae Identifies the X-Chromosome.</title>
        <authorList>
            <person name="Serra L."/>
            <person name="Macchietto M."/>
            <person name="Macias-Munoz A."/>
            <person name="McGill C.J."/>
            <person name="Rodriguez I.M."/>
            <person name="Rodriguez B."/>
            <person name="Murad R."/>
            <person name="Mortazavi A."/>
        </authorList>
    </citation>
    <scope>NUCLEOTIDE SEQUENCE [LARGE SCALE GENOMIC DNA]</scope>
    <source>
        <strain evidence="2 3">ALL</strain>
    </source>
</reference>
<dbReference type="Proteomes" id="UP000298663">
    <property type="component" value="Unassembled WGS sequence"/>
</dbReference>
<proteinExistence type="predicted"/>
<accession>A0A4V5ZX24</accession>
<organism evidence="2 3">
    <name type="scientific">Steinernema carpocapsae</name>
    <name type="common">Entomopathogenic nematode</name>
    <dbReference type="NCBI Taxonomy" id="34508"/>
    <lineage>
        <taxon>Eukaryota</taxon>
        <taxon>Metazoa</taxon>
        <taxon>Ecdysozoa</taxon>
        <taxon>Nematoda</taxon>
        <taxon>Chromadorea</taxon>
        <taxon>Rhabditida</taxon>
        <taxon>Tylenchina</taxon>
        <taxon>Panagrolaimomorpha</taxon>
        <taxon>Strongyloidoidea</taxon>
        <taxon>Steinernematidae</taxon>
        <taxon>Steinernema</taxon>
    </lineage>
</organism>
<feature type="compositionally biased region" description="Basic and acidic residues" evidence="1">
    <location>
        <begin position="12"/>
        <end position="21"/>
    </location>
</feature>
<sequence>MISDHGLSEMNGEEKSSRQEPELGAGSASACVSNESFLFGPSSTNVSQTVLRTSDADGQGKARHSNRLKRLSWSLYGFKTPSDQQKTLRRFQV</sequence>
<evidence type="ECO:0000313" key="2">
    <source>
        <dbReference type="EMBL" id="TKR58055.1"/>
    </source>
</evidence>
<evidence type="ECO:0000313" key="3">
    <source>
        <dbReference type="Proteomes" id="UP000298663"/>
    </source>
</evidence>
<dbReference type="EMBL" id="AZBU02000014">
    <property type="protein sequence ID" value="TKR58055.1"/>
    <property type="molecule type" value="Genomic_DNA"/>
</dbReference>
<dbReference type="AlphaFoldDB" id="A0A4V5ZX24"/>
<gene>
    <name evidence="2" type="ORF">L596_030679</name>
</gene>
<name>A0A4V5ZX24_STECR</name>
<protein>
    <submittedName>
        <fullName evidence="2">Uncharacterized protein</fullName>
    </submittedName>
</protein>
<reference evidence="2 3" key="1">
    <citation type="journal article" date="2015" name="Genome Biol.">
        <title>Comparative genomics of Steinernema reveals deeply conserved gene regulatory networks.</title>
        <authorList>
            <person name="Dillman A.R."/>
            <person name="Macchietto M."/>
            <person name="Porter C.F."/>
            <person name="Rogers A."/>
            <person name="Williams B."/>
            <person name="Antoshechkin I."/>
            <person name="Lee M.M."/>
            <person name="Goodwin Z."/>
            <person name="Lu X."/>
            <person name="Lewis E.E."/>
            <person name="Goodrich-Blair H."/>
            <person name="Stock S.P."/>
            <person name="Adams B.J."/>
            <person name="Sternberg P.W."/>
            <person name="Mortazavi A."/>
        </authorList>
    </citation>
    <scope>NUCLEOTIDE SEQUENCE [LARGE SCALE GENOMIC DNA]</scope>
    <source>
        <strain evidence="2 3">ALL</strain>
    </source>
</reference>
<keyword evidence="3" id="KW-1185">Reference proteome</keyword>
<feature type="region of interest" description="Disordered" evidence="1">
    <location>
        <begin position="1"/>
        <end position="29"/>
    </location>
</feature>
<comment type="caution">
    <text evidence="2">The sequence shown here is derived from an EMBL/GenBank/DDBJ whole genome shotgun (WGS) entry which is preliminary data.</text>
</comment>
<evidence type="ECO:0000256" key="1">
    <source>
        <dbReference type="SAM" id="MobiDB-lite"/>
    </source>
</evidence>